<evidence type="ECO:0000256" key="4">
    <source>
        <dbReference type="ARBA" id="ARBA00011988"/>
    </source>
</evidence>
<keyword evidence="18" id="KW-1185">Reference proteome</keyword>
<evidence type="ECO:0000256" key="12">
    <source>
        <dbReference type="ARBA" id="ARBA00023136"/>
    </source>
</evidence>
<feature type="active site" evidence="15">
    <location>
        <position position="184"/>
    </location>
</feature>
<evidence type="ECO:0000256" key="7">
    <source>
        <dbReference type="ARBA" id="ARBA00022679"/>
    </source>
</evidence>
<evidence type="ECO:0000256" key="6">
    <source>
        <dbReference type="ARBA" id="ARBA00022519"/>
    </source>
</evidence>
<comment type="subcellular location">
    <subcellularLocation>
        <location evidence="1 15">Cell inner membrane</location>
        <topology evidence="1 15">Peripheral membrane protein</topology>
        <orientation evidence="1 15">Cytoplasmic side</orientation>
    </subcellularLocation>
</comment>
<reference evidence="17 18" key="1">
    <citation type="submission" date="2023-10" db="EMBL/GenBank/DDBJ databases">
        <title>Psychrosphaera aquimaarina strain SW33 isolated from seawater.</title>
        <authorList>
            <person name="Bayburt H."/>
            <person name="Kim J.M."/>
            <person name="Choi B.J."/>
            <person name="Jeon C.O."/>
        </authorList>
    </citation>
    <scope>NUCLEOTIDE SEQUENCE [LARGE SCALE GENOMIC DNA]</scope>
    <source>
        <strain evidence="17 18">KCTC 52743</strain>
    </source>
</reference>
<keyword evidence="5 15" id="KW-1003">Cell membrane</keyword>
<accession>A0ABU3QY41</accession>
<comment type="similarity">
    <text evidence="3 15">Belongs to the protein kinase superfamily. KdkA/RfaP family.</text>
</comment>
<comment type="catalytic activity">
    <reaction evidence="14 15">
        <text>an alpha-Kdo-(2-&gt;6)-lipid IVA + ATP = a 4-O-phospho-alpha-Kdo-(2-&gt;6)-lipid IVA + ADP + H(+)</text>
        <dbReference type="Rhea" id="RHEA:74271"/>
        <dbReference type="ChEBI" id="CHEBI:15378"/>
        <dbReference type="ChEBI" id="CHEBI:30616"/>
        <dbReference type="ChEBI" id="CHEBI:176428"/>
        <dbReference type="ChEBI" id="CHEBI:193140"/>
        <dbReference type="ChEBI" id="CHEBI:456216"/>
        <dbReference type="EC" id="2.7.1.166"/>
    </reaction>
</comment>
<evidence type="ECO:0000256" key="11">
    <source>
        <dbReference type="ARBA" id="ARBA00022985"/>
    </source>
</evidence>
<proteinExistence type="inferred from homology"/>
<evidence type="ECO:0000256" key="15">
    <source>
        <dbReference type="HAMAP-Rule" id="MF_00521"/>
    </source>
</evidence>
<keyword evidence="12 15" id="KW-0472">Membrane</keyword>
<evidence type="ECO:0000256" key="3">
    <source>
        <dbReference type="ARBA" id="ARBA00010327"/>
    </source>
</evidence>
<evidence type="ECO:0000256" key="8">
    <source>
        <dbReference type="ARBA" id="ARBA00022741"/>
    </source>
</evidence>
<evidence type="ECO:0000256" key="13">
    <source>
        <dbReference type="ARBA" id="ARBA00029511"/>
    </source>
</evidence>
<dbReference type="InterPro" id="IPR011009">
    <property type="entry name" value="Kinase-like_dom_sf"/>
</dbReference>
<protein>
    <recommendedName>
        <fullName evidence="13 15">3-deoxy-D-manno-octulosonic acid kinase</fullName>
        <shortName evidence="15">Kdo kinase</shortName>
        <ecNumber evidence="4 15">2.7.1.166</ecNumber>
    </recommendedName>
</protein>
<dbReference type="Pfam" id="PF06293">
    <property type="entry name" value="Kdo"/>
    <property type="match status" value="1"/>
</dbReference>
<comment type="pathway">
    <text evidence="2 15">Bacterial outer membrane biogenesis; LPS core biosynthesis.</text>
</comment>
<dbReference type="SUPFAM" id="SSF56112">
    <property type="entry name" value="Protein kinase-like (PK-like)"/>
    <property type="match status" value="1"/>
</dbReference>
<keyword evidence="9 15" id="KW-0418">Kinase</keyword>
<dbReference type="PROSITE" id="PS50011">
    <property type="entry name" value="PROTEIN_KINASE_DOM"/>
    <property type="match status" value="1"/>
</dbReference>
<dbReference type="InterPro" id="IPR000719">
    <property type="entry name" value="Prot_kinase_dom"/>
</dbReference>
<keyword evidence="8 15" id="KW-0547">Nucleotide-binding</keyword>
<organism evidence="17 18">
    <name type="scientific">Psychrosphaera aquimarina</name>
    <dbReference type="NCBI Taxonomy" id="2044854"/>
    <lineage>
        <taxon>Bacteria</taxon>
        <taxon>Pseudomonadati</taxon>
        <taxon>Pseudomonadota</taxon>
        <taxon>Gammaproteobacteria</taxon>
        <taxon>Alteromonadales</taxon>
        <taxon>Pseudoalteromonadaceae</taxon>
        <taxon>Psychrosphaera</taxon>
    </lineage>
</organism>
<dbReference type="NCBIfam" id="NF002475">
    <property type="entry name" value="PRK01723.1"/>
    <property type="match status" value="1"/>
</dbReference>
<keyword evidence="10 15" id="KW-0067">ATP-binding</keyword>
<dbReference type="InterPro" id="IPR022826">
    <property type="entry name" value="KDO_kinase"/>
</dbReference>
<evidence type="ECO:0000313" key="17">
    <source>
        <dbReference type="EMBL" id="MDU0112330.1"/>
    </source>
</evidence>
<dbReference type="GO" id="GO:0016301">
    <property type="term" value="F:kinase activity"/>
    <property type="evidence" value="ECO:0007669"/>
    <property type="project" value="UniProtKB-KW"/>
</dbReference>
<evidence type="ECO:0000256" key="5">
    <source>
        <dbReference type="ARBA" id="ARBA00022475"/>
    </source>
</evidence>
<evidence type="ECO:0000256" key="14">
    <source>
        <dbReference type="ARBA" id="ARBA00034417"/>
    </source>
</evidence>
<dbReference type="EC" id="2.7.1.166" evidence="4 15"/>
<dbReference type="RefSeq" id="WP_315946078.1">
    <property type="nucleotide sequence ID" value="NZ_JAWCUA010000003.1"/>
</dbReference>
<comment type="function">
    <text evidence="15">Catalyzes the ATP-dependent phosphorylation of the 3-deoxy-D-manno-octulosonic acid (Kdo) residue in Kdo-lipid IV(A) at the 4-OH position.</text>
</comment>
<dbReference type="Gene3D" id="1.10.510.10">
    <property type="entry name" value="Transferase(Phosphotransferase) domain 1"/>
    <property type="match status" value="1"/>
</dbReference>
<keyword evidence="6 15" id="KW-0997">Cell inner membrane</keyword>
<evidence type="ECO:0000256" key="10">
    <source>
        <dbReference type="ARBA" id="ARBA00022840"/>
    </source>
</evidence>
<evidence type="ECO:0000256" key="2">
    <source>
        <dbReference type="ARBA" id="ARBA00004713"/>
    </source>
</evidence>
<comment type="caution">
    <text evidence="17">The sequence shown here is derived from an EMBL/GenBank/DDBJ whole genome shotgun (WGS) entry which is preliminary data.</text>
</comment>
<gene>
    <name evidence="15" type="primary">kdkA</name>
    <name evidence="17" type="ORF">RT723_04810</name>
</gene>
<name>A0ABU3QY41_9GAMM</name>
<dbReference type="HAMAP" id="MF_00521">
    <property type="entry name" value="KDO_kinase"/>
    <property type="match status" value="1"/>
</dbReference>
<keyword evidence="11 15" id="KW-0448">Lipopolysaccharide biosynthesis</keyword>
<feature type="domain" description="Protein kinase" evidence="16">
    <location>
        <begin position="1"/>
        <end position="255"/>
    </location>
</feature>
<evidence type="ECO:0000313" key="18">
    <source>
        <dbReference type="Proteomes" id="UP001257914"/>
    </source>
</evidence>
<evidence type="ECO:0000256" key="1">
    <source>
        <dbReference type="ARBA" id="ARBA00004515"/>
    </source>
</evidence>
<evidence type="ECO:0000256" key="9">
    <source>
        <dbReference type="ARBA" id="ARBA00022777"/>
    </source>
</evidence>
<sequence length="255" mass="29519">MLSNPTHLSWHKTIQDGHTILAHKSLSEPVTHDWFDAAFWEKQNAITGESKGRNTTYFIKYLGNNTESKQTRHFVLRHYYRGGLVSKVLNDEFLYTGIENTRSIAEFTMLQKMVELDLPVPNPIAAMVTKVSGLWCRNDILIERIVDAKDGFYWLISQNLTDQTWQNIGATIKQFHQNGVYHSDLNIHNIMIDKNGKVFLIDFDRCEFKAPSDTWQQANLARLLRSLEKEKIRNKPSTLPTDIGNNCYWDMGNDL</sequence>
<keyword evidence="7 15" id="KW-0808">Transferase</keyword>
<dbReference type="Proteomes" id="UP001257914">
    <property type="component" value="Unassembled WGS sequence"/>
</dbReference>
<dbReference type="EMBL" id="JAWCUA010000003">
    <property type="protein sequence ID" value="MDU0112330.1"/>
    <property type="molecule type" value="Genomic_DNA"/>
</dbReference>
<evidence type="ECO:0000259" key="16">
    <source>
        <dbReference type="PROSITE" id="PS50011"/>
    </source>
</evidence>